<reference evidence="18 19" key="1">
    <citation type="journal article" date="2021" name="BMC Biol.">
        <title>Horizontally acquired antibacterial genes associated with adaptive radiation of ladybird beetles.</title>
        <authorList>
            <person name="Li H.S."/>
            <person name="Tang X.F."/>
            <person name="Huang Y.H."/>
            <person name="Xu Z.Y."/>
            <person name="Chen M.L."/>
            <person name="Du X.Y."/>
            <person name="Qiu B.Y."/>
            <person name="Chen P.T."/>
            <person name="Zhang W."/>
            <person name="Slipinski A."/>
            <person name="Escalona H.E."/>
            <person name="Waterhouse R.M."/>
            <person name="Zwick A."/>
            <person name="Pang H."/>
        </authorList>
    </citation>
    <scope>NUCLEOTIDE SEQUENCE [LARGE SCALE GENOMIC DNA]</scope>
    <source>
        <strain evidence="18">SYSU2018</strain>
    </source>
</reference>
<comment type="pathway">
    <text evidence="2">Pyrimidine metabolism; UMP biosynthesis via de novo pathway; UMP from orotate: step 1/2.</text>
</comment>
<evidence type="ECO:0000256" key="11">
    <source>
        <dbReference type="ARBA" id="ARBA00022975"/>
    </source>
</evidence>
<keyword evidence="10" id="KW-0210">Decarboxylase</keyword>
<evidence type="ECO:0000256" key="15">
    <source>
        <dbReference type="PIRSR" id="PIRSR614732-2"/>
    </source>
</evidence>
<dbReference type="GO" id="GO:0004588">
    <property type="term" value="F:orotate phosphoribosyltransferase activity"/>
    <property type="evidence" value="ECO:0007669"/>
    <property type="project" value="UniProtKB-EC"/>
</dbReference>
<dbReference type="InterPro" id="IPR004467">
    <property type="entry name" value="Or_phspho_trans_dom"/>
</dbReference>
<dbReference type="HAMAP" id="MF_01208">
    <property type="entry name" value="PyrE"/>
    <property type="match status" value="1"/>
</dbReference>
<evidence type="ECO:0000256" key="14">
    <source>
        <dbReference type="PIRSR" id="PIRSR614732-1"/>
    </source>
</evidence>
<feature type="active site" description="For OMPdecase activity" evidence="14">
    <location>
        <position position="351"/>
    </location>
</feature>
<keyword evidence="11" id="KW-0665">Pyrimidine biosynthesis</keyword>
<dbReference type="PANTHER" id="PTHR19278:SF9">
    <property type="entry name" value="URIDINE 5'-MONOPHOSPHATE SYNTHASE"/>
    <property type="match status" value="1"/>
</dbReference>
<dbReference type="EC" id="4.1.1.23" evidence="6"/>
<keyword evidence="16" id="KW-0812">Transmembrane</keyword>
<dbReference type="SMART" id="SM00934">
    <property type="entry name" value="OMPdecase"/>
    <property type="match status" value="1"/>
</dbReference>
<feature type="binding site" evidence="15">
    <location>
        <position position="465"/>
    </location>
    <ligand>
        <name>substrate</name>
    </ligand>
</feature>
<dbReference type="EMBL" id="JABFTP020000042">
    <property type="protein sequence ID" value="KAL3271524.1"/>
    <property type="molecule type" value="Genomic_DNA"/>
</dbReference>
<evidence type="ECO:0000256" key="2">
    <source>
        <dbReference type="ARBA" id="ARBA00004889"/>
    </source>
</evidence>
<comment type="caution">
    <text evidence="18">The sequence shown here is derived from an EMBL/GenBank/DDBJ whole genome shotgun (WGS) entry which is preliminary data.</text>
</comment>
<keyword evidence="16" id="KW-0472">Membrane</keyword>
<evidence type="ECO:0000313" key="19">
    <source>
        <dbReference type="Proteomes" id="UP001516400"/>
    </source>
</evidence>
<evidence type="ECO:0000256" key="16">
    <source>
        <dbReference type="SAM" id="Phobius"/>
    </source>
</evidence>
<keyword evidence="8" id="KW-0328">Glycosyltransferase</keyword>
<dbReference type="InterPro" id="IPR023031">
    <property type="entry name" value="OPRT"/>
</dbReference>
<dbReference type="Gene3D" id="3.40.50.2020">
    <property type="match status" value="1"/>
</dbReference>
<dbReference type="PANTHER" id="PTHR19278">
    <property type="entry name" value="OROTATE PHOSPHORIBOSYLTRANSFERASE"/>
    <property type="match status" value="1"/>
</dbReference>
<dbReference type="InterPro" id="IPR001754">
    <property type="entry name" value="OMPdeCOase_dom"/>
</dbReference>
<comment type="similarity">
    <text evidence="3">In the N-terminal section; belongs to the purine/pyrimidine phosphoribosyltransferase family.</text>
</comment>
<dbReference type="NCBIfam" id="TIGR01740">
    <property type="entry name" value="pyrF"/>
    <property type="match status" value="1"/>
</dbReference>
<keyword evidence="9" id="KW-0808">Transferase</keyword>
<dbReference type="EC" id="2.4.2.10" evidence="5"/>
<dbReference type="AlphaFoldDB" id="A0ABD2MYT3"/>
<dbReference type="InterPro" id="IPR013785">
    <property type="entry name" value="Aldolase_TIM"/>
</dbReference>
<feature type="binding site" evidence="15">
    <location>
        <position position="315"/>
    </location>
    <ligand>
        <name>substrate</name>
    </ligand>
</feature>
<evidence type="ECO:0000256" key="4">
    <source>
        <dbReference type="ARBA" id="ARBA00009769"/>
    </source>
</evidence>
<evidence type="ECO:0000256" key="3">
    <source>
        <dbReference type="ARBA" id="ARBA00006221"/>
    </source>
</evidence>
<keyword evidence="13" id="KW-0511">Multifunctional enzyme</keyword>
<evidence type="ECO:0000256" key="5">
    <source>
        <dbReference type="ARBA" id="ARBA00011971"/>
    </source>
</evidence>
<dbReference type="InterPro" id="IPR000836">
    <property type="entry name" value="PRTase_dom"/>
</dbReference>
<feature type="binding site" evidence="15">
    <location>
        <position position="293"/>
    </location>
    <ligand>
        <name>substrate</name>
    </ligand>
</feature>
<dbReference type="Proteomes" id="UP001516400">
    <property type="component" value="Unassembled WGS sequence"/>
</dbReference>
<dbReference type="InterPro" id="IPR011060">
    <property type="entry name" value="RibuloseP-bd_barrel"/>
</dbReference>
<dbReference type="NCBIfam" id="TIGR00336">
    <property type="entry name" value="pyrE"/>
    <property type="match status" value="1"/>
</dbReference>
<dbReference type="GO" id="GO:0004590">
    <property type="term" value="F:orotidine-5'-phosphate decarboxylase activity"/>
    <property type="evidence" value="ECO:0007669"/>
    <property type="project" value="UniProtKB-EC"/>
</dbReference>
<evidence type="ECO:0000256" key="1">
    <source>
        <dbReference type="ARBA" id="ARBA00004861"/>
    </source>
</evidence>
<evidence type="ECO:0000259" key="17">
    <source>
        <dbReference type="SMART" id="SM00934"/>
    </source>
</evidence>
<comment type="similarity">
    <text evidence="4">In the C-terminal section; belongs to the OMP decarboxylase family.</text>
</comment>
<feature type="binding site" evidence="15">
    <location>
        <position position="406"/>
    </location>
    <ligand>
        <name>substrate</name>
    </ligand>
</feature>
<evidence type="ECO:0000256" key="13">
    <source>
        <dbReference type="ARBA" id="ARBA00023268"/>
    </source>
</evidence>
<protein>
    <recommendedName>
        <fullName evidence="7">Uridine 5'-monophosphate synthase</fullName>
        <ecNumber evidence="5">2.4.2.10</ecNumber>
        <ecNumber evidence="6">4.1.1.23</ecNumber>
    </recommendedName>
</protein>
<keyword evidence="16" id="KW-1133">Transmembrane helix</keyword>
<feature type="binding site" evidence="15">
    <location>
        <position position="486"/>
    </location>
    <ligand>
        <name>substrate</name>
    </ligand>
</feature>
<evidence type="ECO:0000256" key="9">
    <source>
        <dbReference type="ARBA" id="ARBA00022679"/>
    </source>
</evidence>
<name>A0ABD2MYT3_9CUCU</name>
<gene>
    <name evidence="18" type="ORF">HHI36_022002</name>
</gene>
<accession>A0ABD2MYT3</accession>
<dbReference type="Gene3D" id="3.20.20.70">
    <property type="entry name" value="Aldolase class I"/>
    <property type="match status" value="1"/>
</dbReference>
<dbReference type="SUPFAM" id="SSF51366">
    <property type="entry name" value="Ribulose-phoshate binding barrel"/>
    <property type="match status" value="1"/>
</dbReference>
<evidence type="ECO:0000256" key="8">
    <source>
        <dbReference type="ARBA" id="ARBA00022676"/>
    </source>
</evidence>
<evidence type="ECO:0000256" key="6">
    <source>
        <dbReference type="ARBA" id="ARBA00012321"/>
    </source>
</evidence>
<keyword evidence="12" id="KW-0456">Lyase</keyword>
<dbReference type="FunFam" id="3.20.20.70:FF:000114">
    <property type="entry name" value="Decarboxylase,orotidine phosphate"/>
    <property type="match status" value="1"/>
</dbReference>
<feature type="transmembrane region" description="Helical" evidence="16">
    <location>
        <begin position="12"/>
        <end position="38"/>
    </location>
</feature>
<feature type="active site" description="For OMPdecase activity" evidence="14">
    <location>
        <position position="348"/>
    </location>
</feature>
<evidence type="ECO:0000313" key="18">
    <source>
        <dbReference type="EMBL" id="KAL3271524.1"/>
    </source>
</evidence>
<dbReference type="CDD" id="cd04725">
    <property type="entry name" value="OMP_decarboxylase_like"/>
    <property type="match status" value="1"/>
</dbReference>
<feature type="binding site" evidence="15">
    <location>
        <position position="485"/>
    </location>
    <ligand>
        <name>substrate</name>
    </ligand>
</feature>
<dbReference type="Pfam" id="PF00215">
    <property type="entry name" value="OMPdecase"/>
    <property type="match status" value="1"/>
</dbReference>
<dbReference type="InterPro" id="IPR029057">
    <property type="entry name" value="PRTase-like"/>
</dbReference>
<evidence type="ECO:0000256" key="7">
    <source>
        <dbReference type="ARBA" id="ARBA00015047"/>
    </source>
</evidence>
<sequence>MYTEGIPGLSFFIYLLPCADALFTSLYSIVHIIISFNLRVKVKTLLKMESLAVELFKINAIKFGDYKTKVGLYTPVYFDLRVIISYPALMESLVQLMMEKIDIKNSKLVCGVPYTALPIATIISLKSKLPMVMRRKEAKSYGTKKLIEGVFSDGDSCLIIEDVVTSGSSILETVKDLKASGIVCSDAIVLLDREQGGKAFLAENGIIMHSILTMTELMRILFKRGFITAEIKATVDDYIASNKVKSESVAISLKEDRLKLSYIDRLQYAKNNVAKDLLSIMAKKQTNLCVAADLTIAADVLNLAEQVGPYICCLKTHIDIIEDFHPNFVRRLQEIAEMYEFILMEDRKFADIGKTVQMQYSKGVFNISSWATLVTVHSIFGKGVLDAISEVDLDRRRGVFLLAEASASGTLIDEKYTGETLKIASEYDDLIVGIVCQSPLFRDKPGFLQLTPGVQVGETEDNLGQQYNSPEKVIVEKGGDIAVVGRGITQSQDMRNEAKKYKDLLWAAYLKRIS</sequence>
<evidence type="ECO:0000256" key="10">
    <source>
        <dbReference type="ARBA" id="ARBA00022793"/>
    </source>
</evidence>
<dbReference type="InterPro" id="IPR014732">
    <property type="entry name" value="OMPdecase"/>
</dbReference>
<dbReference type="SUPFAM" id="SSF53271">
    <property type="entry name" value="PRTase-like"/>
    <property type="match status" value="1"/>
</dbReference>
<dbReference type="FunFam" id="3.40.50.2020:FF:000025">
    <property type="entry name" value="Uridine monophosphate synthetase"/>
    <property type="match status" value="1"/>
</dbReference>
<feature type="domain" description="Orotidine 5'-phosphate decarboxylase" evidence="17">
    <location>
        <begin position="287"/>
        <end position="501"/>
    </location>
</feature>
<comment type="pathway">
    <text evidence="1">Pyrimidine metabolism; UMP biosynthesis via de novo pathway; UMP from orotate: step 2/2.</text>
</comment>
<feature type="active site" description="For OMPdecase activity" evidence="14">
    <location>
        <position position="346"/>
    </location>
</feature>
<keyword evidence="19" id="KW-1185">Reference proteome</keyword>
<proteinExistence type="inferred from homology"/>
<dbReference type="GO" id="GO:0006221">
    <property type="term" value="P:pyrimidine nucleotide biosynthetic process"/>
    <property type="evidence" value="ECO:0007669"/>
    <property type="project" value="UniProtKB-KW"/>
</dbReference>
<dbReference type="CDD" id="cd06223">
    <property type="entry name" value="PRTases_typeI"/>
    <property type="match status" value="1"/>
</dbReference>
<evidence type="ECO:0000256" key="12">
    <source>
        <dbReference type="ARBA" id="ARBA00023239"/>
    </source>
</evidence>
<organism evidence="18 19">
    <name type="scientific">Cryptolaemus montrouzieri</name>
    <dbReference type="NCBI Taxonomy" id="559131"/>
    <lineage>
        <taxon>Eukaryota</taxon>
        <taxon>Metazoa</taxon>
        <taxon>Ecdysozoa</taxon>
        <taxon>Arthropoda</taxon>
        <taxon>Hexapoda</taxon>
        <taxon>Insecta</taxon>
        <taxon>Pterygota</taxon>
        <taxon>Neoptera</taxon>
        <taxon>Endopterygota</taxon>
        <taxon>Coleoptera</taxon>
        <taxon>Polyphaga</taxon>
        <taxon>Cucujiformia</taxon>
        <taxon>Coccinelloidea</taxon>
        <taxon>Coccinellidae</taxon>
        <taxon>Scymninae</taxon>
        <taxon>Scymnini</taxon>
        <taxon>Cryptolaemus</taxon>
    </lineage>
</organism>